<gene>
    <name evidence="4" type="ORF">H7K45_25500</name>
</gene>
<dbReference type="EMBL" id="JACKVK010000013">
    <property type="protein sequence ID" value="MCV7423914.1"/>
    <property type="molecule type" value="Genomic_DNA"/>
</dbReference>
<dbReference type="InterPro" id="IPR041522">
    <property type="entry name" value="CdaR_GGDEF"/>
</dbReference>
<dbReference type="Proteomes" id="UP001141629">
    <property type="component" value="Unassembled WGS sequence"/>
</dbReference>
<dbReference type="AlphaFoldDB" id="A0A9X2Z760"/>
<sequence>MDTDSTIPDDAGVRTTAEGLAALAGIKFPSLDPTEILETAAAGAAALSTCRVEASYCAHDGHMELCPAAQSEHTELTDALRQSSWTGKVDLAQYHWGRAFPLCHQDVVHGCIVLSAAATPVPEQLLLLELLAQQAGAALACAELHQRDVRRARQLNESNHDLASAVQRLEARGRVHESLEGALAGGSGQDGIVEALHRLTGVPVCVEDRFGNILAWSGPGRPQRHSKPRTTEREGFLHELTAQTAPVHVDGRVCVLVQPHAEILGVIALVTPDADEDHHYALLYGSMVLGLELSHRRNLAEMHLSLSRELVDDLLAGTDADGAYARAEALGYDLRHPHYVVVIHTGRSASKADIAAAGRAAANLHVNHLAGHHGNSIVLLTDGRPARQALARELTRQLGHDRSAVGIGPRCDAPAEFPQSFGKARRALNVRLRSARPQGVSDYDELGFYHLVDAAHSVGVAEEYVRRWLGPLLDYDEAKHADLVHTLSHYLECGGNYDESAAALHVHRSTLRYRLRRIAELTGVDLRDVDARFNLHAATRAWQFLTPEP</sequence>
<comment type="caution">
    <text evidence="4">The sequence shown here is derived from an EMBL/GenBank/DDBJ whole genome shotgun (WGS) entry which is preliminary data.</text>
</comment>
<keyword evidence="5" id="KW-1185">Reference proteome</keyword>
<evidence type="ECO:0000256" key="1">
    <source>
        <dbReference type="ARBA" id="ARBA00006754"/>
    </source>
</evidence>
<name>A0A9X2Z760_9MYCO</name>
<accession>A0A9X2Z760</accession>
<feature type="domain" description="CdaR GGDEF-like" evidence="3">
    <location>
        <begin position="320"/>
        <end position="430"/>
    </location>
</feature>
<proteinExistence type="inferred from homology"/>
<evidence type="ECO:0000259" key="2">
    <source>
        <dbReference type="Pfam" id="PF13556"/>
    </source>
</evidence>
<dbReference type="InterPro" id="IPR051448">
    <property type="entry name" value="CdaR-like_regulators"/>
</dbReference>
<dbReference type="Gene3D" id="3.30.450.40">
    <property type="match status" value="1"/>
</dbReference>
<organism evidence="4 5">
    <name type="scientific">Mycobacterium yunnanensis</name>
    <dbReference type="NCBI Taxonomy" id="368477"/>
    <lineage>
        <taxon>Bacteria</taxon>
        <taxon>Bacillati</taxon>
        <taxon>Actinomycetota</taxon>
        <taxon>Actinomycetes</taxon>
        <taxon>Mycobacteriales</taxon>
        <taxon>Mycobacteriaceae</taxon>
        <taxon>Mycobacterium</taxon>
    </lineage>
</organism>
<protein>
    <submittedName>
        <fullName evidence="4">Helix-turn-helix domain-containing protein</fullName>
    </submittedName>
</protein>
<dbReference type="Pfam" id="PF17853">
    <property type="entry name" value="GGDEF_2"/>
    <property type="match status" value="1"/>
</dbReference>
<reference evidence="4" key="2">
    <citation type="journal article" date="2022" name="BMC Genomics">
        <title>Comparative genome analysis of mycobacteria focusing on tRNA and non-coding RNA.</title>
        <authorList>
            <person name="Behra P.R.K."/>
            <person name="Pettersson B.M.F."/>
            <person name="Ramesh M."/>
            <person name="Das S."/>
            <person name="Dasgupta S."/>
            <person name="Kirsebom L.A."/>
        </authorList>
    </citation>
    <scope>NUCLEOTIDE SEQUENCE</scope>
    <source>
        <strain evidence="4">DSM 44838</strain>
    </source>
</reference>
<evidence type="ECO:0000313" key="5">
    <source>
        <dbReference type="Proteomes" id="UP001141629"/>
    </source>
</evidence>
<dbReference type="RefSeq" id="WP_263998881.1">
    <property type="nucleotide sequence ID" value="NZ_JACKVK010000013.1"/>
</dbReference>
<dbReference type="InterPro" id="IPR029016">
    <property type="entry name" value="GAF-like_dom_sf"/>
</dbReference>
<reference evidence="4" key="1">
    <citation type="submission" date="2020-07" db="EMBL/GenBank/DDBJ databases">
        <authorList>
            <person name="Pettersson B.M.F."/>
            <person name="Behra P.R.K."/>
            <person name="Ramesh M."/>
            <person name="Das S."/>
            <person name="Dasgupta S."/>
            <person name="Kirsebom L.A."/>
        </authorList>
    </citation>
    <scope>NUCLEOTIDE SEQUENCE</scope>
    <source>
        <strain evidence="4">DSM 44838</strain>
    </source>
</reference>
<dbReference type="InterPro" id="IPR025736">
    <property type="entry name" value="PucR_C-HTH_dom"/>
</dbReference>
<comment type="similarity">
    <text evidence="1">Belongs to the CdaR family.</text>
</comment>
<feature type="domain" description="PucR C-terminal helix-turn-helix" evidence="2">
    <location>
        <begin position="483"/>
        <end position="541"/>
    </location>
</feature>
<dbReference type="Gene3D" id="1.10.10.2840">
    <property type="entry name" value="PucR C-terminal helix-turn-helix domain"/>
    <property type="match status" value="1"/>
</dbReference>
<dbReference type="PANTHER" id="PTHR33744">
    <property type="entry name" value="CARBOHYDRATE DIACID REGULATOR"/>
    <property type="match status" value="1"/>
</dbReference>
<dbReference type="InterPro" id="IPR042070">
    <property type="entry name" value="PucR_C-HTH_sf"/>
</dbReference>
<dbReference type="PANTHER" id="PTHR33744:SF7">
    <property type="entry name" value="PUCR FAMILY TRANSCRIPTIONAL REGULATOR"/>
    <property type="match status" value="1"/>
</dbReference>
<evidence type="ECO:0000259" key="3">
    <source>
        <dbReference type="Pfam" id="PF17853"/>
    </source>
</evidence>
<dbReference type="Pfam" id="PF13556">
    <property type="entry name" value="HTH_30"/>
    <property type="match status" value="1"/>
</dbReference>
<evidence type="ECO:0000313" key="4">
    <source>
        <dbReference type="EMBL" id="MCV7423914.1"/>
    </source>
</evidence>